<keyword evidence="1" id="KW-1133">Transmembrane helix</keyword>
<dbReference type="EMBL" id="BMAO01012557">
    <property type="protein sequence ID" value="GFQ82225.1"/>
    <property type="molecule type" value="Genomic_DNA"/>
</dbReference>
<evidence type="ECO:0000256" key="1">
    <source>
        <dbReference type="SAM" id="Phobius"/>
    </source>
</evidence>
<gene>
    <name evidence="2" type="ORF">TNCT_562831</name>
</gene>
<reference evidence="2" key="1">
    <citation type="submission" date="2020-07" db="EMBL/GenBank/DDBJ databases">
        <title>Multicomponent nature underlies the extraordinary mechanical properties of spider dragline silk.</title>
        <authorList>
            <person name="Kono N."/>
            <person name="Nakamura H."/>
            <person name="Mori M."/>
            <person name="Yoshida Y."/>
            <person name="Ohtoshi R."/>
            <person name="Malay A.D."/>
            <person name="Moran D.A.P."/>
            <person name="Tomita M."/>
            <person name="Numata K."/>
            <person name="Arakawa K."/>
        </authorList>
    </citation>
    <scope>NUCLEOTIDE SEQUENCE</scope>
</reference>
<organism evidence="2 3">
    <name type="scientific">Trichonephila clavata</name>
    <name type="common">Joro spider</name>
    <name type="synonym">Nephila clavata</name>
    <dbReference type="NCBI Taxonomy" id="2740835"/>
    <lineage>
        <taxon>Eukaryota</taxon>
        <taxon>Metazoa</taxon>
        <taxon>Ecdysozoa</taxon>
        <taxon>Arthropoda</taxon>
        <taxon>Chelicerata</taxon>
        <taxon>Arachnida</taxon>
        <taxon>Araneae</taxon>
        <taxon>Araneomorphae</taxon>
        <taxon>Entelegynae</taxon>
        <taxon>Araneoidea</taxon>
        <taxon>Nephilidae</taxon>
        <taxon>Trichonephila</taxon>
    </lineage>
</organism>
<keyword evidence="3" id="KW-1185">Reference proteome</keyword>
<protein>
    <submittedName>
        <fullName evidence="2">Uncharacterized protein</fullName>
    </submittedName>
</protein>
<dbReference type="Proteomes" id="UP000887116">
    <property type="component" value="Unassembled WGS sequence"/>
</dbReference>
<keyword evidence="1" id="KW-0472">Membrane</keyword>
<comment type="caution">
    <text evidence="2">The sequence shown here is derived from an EMBL/GenBank/DDBJ whole genome shotgun (WGS) entry which is preliminary data.</text>
</comment>
<evidence type="ECO:0000313" key="3">
    <source>
        <dbReference type="Proteomes" id="UP000887116"/>
    </source>
</evidence>
<feature type="transmembrane region" description="Helical" evidence="1">
    <location>
        <begin position="21"/>
        <end position="41"/>
    </location>
</feature>
<sequence length="83" mass="9463">MNMLAFDSKYIIADFQTVAMIRLEVSVLVLSVIAVSSVIAYKGYDFDFMEFNKDTDMCVNKARDQGLCDDYTDCKMKLPEPVM</sequence>
<dbReference type="AlphaFoldDB" id="A0A8X6FJC3"/>
<proteinExistence type="predicted"/>
<accession>A0A8X6FJC3</accession>
<keyword evidence="1" id="KW-0812">Transmembrane</keyword>
<name>A0A8X6FJC3_TRICU</name>
<evidence type="ECO:0000313" key="2">
    <source>
        <dbReference type="EMBL" id="GFQ82225.1"/>
    </source>
</evidence>